<dbReference type="Pfam" id="PF00069">
    <property type="entry name" value="Pkinase"/>
    <property type="match status" value="1"/>
</dbReference>
<dbReference type="PROSITE" id="PS50011">
    <property type="entry name" value="PROTEIN_KINASE_DOM"/>
    <property type="match status" value="1"/>
</dbReference>
<keyword evidence="3" id="KW-1185">Reference proteome</keyword>
<dbReference type="PANTHER" id="PTHR24359">
    <property type="entry name" value="SERINE/THREONINE-PROTEIN KINASE SBK1"/>
    <property type="match status" value="1"/>
</dbReference>
<accession>A0A6A6NS41</accession>
<dbReference type="InterPro" id="IPR000719">
    <property type="entry name" value="Prot_kinase_dom"/>
</dbReference>
<proteinExistence type="predicted"/>
<feature type="domain" description="Protein kinase" evidence="1">
    <location>
        <begin position="111"/>
        <end position="404"/>
    </location>
</feature>
<dbReference type="AlphaFoldDB" id="A0A6A6NS41"/>
<evidence type="ECO:0000313" key="2">
    <source>
        <dbReference type="EMBL" id="KAF2454561.1"/>
    </source>
</evidence>
<gene>
    <name evidence="2" type="ORF">BDY21DRAFT_381236</name>
</gene>
<organism evidence="2 3">
    <name type="scientific">Lineolata rhizophorae</name>
    <dbReference type="NCBI Taxonomy" id="578093"/>
    <lineage>
        <taxon>Eukaryota</taxon>
        <taxon>Fungi</taxon>
        <taxon>Dikarya</taxon>
        <taxon>Ascomycota</taxon>
        <taxon>Pezizomycotina</taxon>
        <taxon>Dothideomycetes</taxon>
        <taxon>Dothideomycetes incertae sedis</taxon>
        <taxon>Lineolatales</taxon>
        <taxon>Lineolataceae</taxon>
        <taxon>Lineolata</taxon>
    </lineage>
</organism>
<dbReference type="InterPro" id="IPR011009">
    <property type="entry name" value="Kinase-like_dom_sf"/>
</dbReference>
<protein>
    <submittedName>
        <fullName evidence="2">Kinase-like domain-containing protein</fullName>
    </submittedName>
</protein>
<dbReference type="Gene3D" id="1.10.510.10">
    <property type="entry name" value="Transferase(Phosphotransferase) domain 1"/>
    <property type="match status" value="1"/>
</dbReference>
<dbReference type="OrthoDB" id="1046782at2759"/>
<name>A0A6A6NS41_9PEZI</name>
<evidence type="ECO:0000313" key="3">
    <source>
        <dbReference type="Proteomes" id="UP000799766"/>
    </source>
</evidence>
<reference evidence="2" key="1">
    <citation type="journal article" date="2020" name="Stud. Mycol.">
        <title>101 Dothideomycetes genomes: a test case for predicting lifestyles and emergence of pathogens.</title>
        <authorList>
            <person name="Haridas S."/>
            <person name="Albert R."/>
            <person name="Binder M."/>
            <person name="Bloem J."/>
            <person name="Labutti K."/>
            <person name="Salamov A."/>
            <person name="Andreopoulos B."/>
            <person name="Baker S."/>
            <person name="Barry K."/>
            <person name="Bills G."/>
            <person name="Bluhm B."/>
            <person name="Cannon C."/>
            <person name="Castanera R."/>
            <person name="Culley D."/>
            <person name="Daum C."/>
            <person name="Ezra D."/>
            <person name="Gonzalez J."/>
            <person name="Henrissat B."/>
            <person name="Kuo A."/>
            <person name="Liang C."/>
            <person name="Lipzen A."/>
            <person name="Lutzoni F."/>
            <person name="Magnuson J."/>
            <person name="Mondo S."/>
            <person name="Nolan M."/>
            <person name="Ohm R."/>
            <person name="Pangilinan J."/>
            <person name="Park H.-J."/>
            <person name="Ramirez L."/>
            <person name="Alfaro M."/>
            <person name="Sun H."/>
            <person name="Tritt A."/>
            <person name="Yoshinaga Y."/>
            <person name="Zwiers L.-H."/>
            <person name="Turgeon B."/>
            <person name="Goodwin S."/>
            <person name="Spatafora J."/>
            <person name="Crous P."/>
            <person name="Grigoriev I."/>
        </authorList>
    </citation>
    <scope>NUCLEOTIDE SEQUENCE</scope>
    <source>
        <strain evidence="2">ATCC 16933</strain>
    </source>
</reference>
<dbReference type="GO" id="GO:0005524">
    <property type="term" value="F:ATP binding"/>
    <property type="evidence" value="ECO:0007669"/>
    <property type="project" value="InterPro"/>
</dbReference>
<dbReference type="SUPFAM" id="SSF56112">
    <property type="entry name" value="Protein kinase-like (PK-like)"/>
    <property type="match status" value="1"/>
</dbReference>
<dbReference type="SMART" id="SM00220">
    <property type="entry name" value="S_TKc"/>
    <property type="match status" value="1"/>
</dbReference>
<dbReference type="PANTHER" id="PTHR24359:SF1">
    <property type="entry name" value="INHIBITOR OF NUCLEAR FACTOR KAPPA-B KINASE EPSILON SUBUNIT HOMOLOG 1-RELATED"/>
    <property type="match status" value="1"/>
</dbReference>
<evidence type="ECO:0000259" key="1">
    <source>
        <dbReference type="PROSITE" id="PS50011"/>
    </source>
</evidence>
<dbReference type="EMBL" id="MU001690">
    <property type="protein sequence ID" value="KAF2454561.1"/>
    <property type="molecule type" value="Genomic_DNA"/>
</dbReference>
<keyword evidence="2" id="KW-0418">Kinase</keyword>
<dbReference type="GO" id="GO:0004674">
    <property type="term" value="F:protein serine/threonine kinase activity"/>
    <property type="evidence" value="ECO:0007669"/>
    <property type="project" value="TreeGrafter"/>
</dbReference>
<sequence>MTLPAIPTVKVSLAQVPERPKEAEGRERSQEIKVKVAVQIKTTPPIDREGYIFATEEDIYTKVMAKAAALHGGREYWRDATAKLIGSKEGKEEVEEVEERPCGNKANTVNAFLEYKLGRDKYSRIEYHGWYPPTNLGPKATKDEDPNPWLALKMFNRPGKNKADFDREFKMLLHIAKLDHPHLVQLLSAFHHGENCYAVFPLAEMNLGTYLEKEINSDDVDFIRWLLCQTHGLADGLYQAHRTGEGGLADIKLENILWYGTYKKLRSDREKKYGRLLLSDFGIGKIKDTLGGSKTENVGGSPNYVAPEASYAFWVPCNSKPDVSRAKLNPVVEEQIKAIRDVVPSDGTGEAPFMLMMDQIERCLEIYHKNRPTAKSLTEKLEDIKRKAEDTETFFTRPRPPMDS</sequence>
<dbReference type="Proteomes" id="UP000799766">
    <property type="component" value="Unassembled WGS sequence"/>
</dbReference>
<keyword evidence="2" id="KW-0808">Transferase</keyword>